<proteinExistence type="predicted"/>
<dbReference type="Gene3D" id="3.40.50.2000">
    <property type="entry name" value="Glycogen Phosphorylase B"/>
    <property type="match status" value="1"/>
</dbReference>
<reference evidence="2" key="1">
    <citation type="journal article" date="2019" name="Int. J. Syst. Evol. Microbiol.">
        <title>The Global Catalogue of Microorganisms (GCM) 10K type strain sequencing project: providing services to taxonomists for standard genome sequencing and annotation.</title>
        <authorList>
            <consortium name="The Broad Institute Genomics Platform"/>
            <consortium name="The Broad Institute Genome Sequencing Center for Infectious Disease"/>
            <person name="Wu L."/>
            <person name="Ma J."/>
        </authorList>
    </citation>
    <scope>NUCLEOTIDE SEQUENCE [LARGE SCALE GENOMIC DNA]</scope>
    <source>
        <strain evidence="2">JCM 17917</strain>
    </source>
</reference>
<protein>
    <submittedName>
        <fullName evidence="1">Glycosyltransferase family 1 protein</fullName>
    </submittedName>
</protein>
<dbReference type="RefSeq" id="WP_345165280.1">
    <property type="nucleotide sequence ID" value="NZ_BAABGX010000002.1"/>
</dbReference>
<name>A0ABP8FJW3_9BACT</name>
<dbReference type="Proteomes" id="UP001501844">
    <property type="component" value="Unassembled WGS sequence"/>
</dbReference>
<organism evidence="1 2">
    <name type="scientific">Nibribacter koreensis</name>
    <dbReference type="NCBI Taxonomy" id="1084519"/>
    <lineage>
        <taxon>Bacteria</taxon>
        <taxon>Pseudomonadati</taxon>
        <taxon>Bacteroidota</taxon>
        <taxon>Cytophagia</taxon>
        <taxon>Cytophagales</taxon>
        <taxon>Hymenobacteraceae</taxon>
        <taxon>Nibribacter</taxon>
    </lineage>
</organism>
<dbReference type="PANTHER" id="PTHR12526:SF630">
    <property type="entry name" value="GLYCOSYLTRANSFERASE"/>
    <property type="match status" value="1"/>
</dbReference>
<gene>
    <name evidence="1" type="ORF">GCM10023183_19820</name>
</gene>
<dbReference type="Pfam" id="PF13692">
    <property type="entry name" value="Glyco_trans_1_4"/>
    <property type="match status" value="1"/>
</dbReference>
<sequence length="434" mass="49339">MLDLDSDYVPGVGNSYVSSEPEVSTSSTAYSPVVVPNALTVTPKKSASFNLEAYLQGVPAIVCLSHLRWDFVYQRPQHLLSRFAKHTQLYFFEEPYFEDNAEPRLETHQREDGKVTLVIAHLPHGLTPDESDAKQIELLNVFFKENNLEQAVFWYYTPMALEITRHFKPSLTVFDCMDELSAFKFAPPRLLELETEMLAKADVVFTGGQSLYEAKKDRAKEVYAFPSSIDKAHFATARQNHAEPADQANIPHPRMGFFGVVDERFDIELLRDLSSKRPEWQFVIIGPVVKIDPAHLPQAENIHYLGGKSYQELPSYLSGWDVAMLLFAQNESTKYISPTKTPEYLAAGRPVVSTPIRDVVRPYGDLNLVHIAPCAETFEAAIEKALTQKEDKDWMRRTDDYLAGISWDKTWQNMVSLMHNVTKEKQAKKFRAGV</sequence>
<dbReference type="CDD" id="cd04950">
    <property type="entry name" value="GT4_TuaH-like"/>
    <property type="match status" value="1"/>
</dbReference>
<dbReference type="PANTHER" id="PTHR12526">
    <property type="entry name" value="GLYCOSYLTRANSFERASE"/>
    <property type="match status" value="1"/>
</dbReference>
<evidence type="ECO:0000313" key="2">
    <source>
        <dbReference type="Proteomes" id="UP001501844"/>
    </source>
</evidence>
<comment type="caution">
    <text evidence="1">The sequence shown here is derived from an EMBL/GenBank/DDBJ whole genome shotgun (WGS) entry which is preliminary data.</text>
</comment>
<accession>A0ABP8FJW3</accession>
<dbReference type="SUPFAM" id="SSF53756">
    <property type="entry name" value="UDP-Glycosyltransferase/glycogen phosphorylase"/>
    <property type="match status" value="1"/>
</dbReference>
<dbReference type="EMBL" id="BAABGX010000002">
    <property type="protein sequence ID" value="GAA4305527.1"/>
    <property type="molecule type" value="Genomic_DNA"/>
</dbReference>
<evidence type="ECO:0000313" key="1">
    <source>
        <dbReference type="EMBL" id="GAA4305527.1"/>
    </source>
</evidence>
<keyword evidence="2" id="KW-1185">Reference proteome</keyword>